<evidence type="ECO:0000256" key="3">
    <source>
        <dbReference type="ARBA" id="ARBA00022692"/>
    </source>
</evidence>
<dbReference type="Proteomes" id="UP000218505">
    <property type="component" value="Chromosome"/>
</dbReference>
<evidence type="ECO:0000313" key="8">
    <source>
        <dbReference type="EMBL" id="ATE57613.1"/>
    </source>
</evidence>
<gene>
    <name evidence="8" type="ORF">CNX65_33455</name>
</gene>
<evidence type="ECO:0000256" key="1">
    <source>
        <dbReference type="ARBA" id="ARBA00004651"/>
    </source>
</evidence>
<organism evidence="8 9">
    <name type="scientific">Actinosynnema pretiosum</name>
    <dbReference type="NCBI Taxonomy" id="42197"/>
    <lineage>
        <taxon>Bacteria</taxon>
        <taxon>Bacillati</taxon>
        <taxon>Actinomycetota</taxon>
        <taxon>Actinomycetes</taxon>
        <taxon>Pseudonocardiales</taxon>
        <taxon>Pseudonocardiaceae</taxon>
        <taxon>Actinosynnema</taxon>
    </lineage>
</organism>
<name>A0A290ZF68_9PSEU</name>
<keyword evidence="4 6" id="KW-1133">Transmembrane helix</keyword>
<keyword evidence="2" id="KW-1003">Cell membrane</keyword>
<dbReference type="RefSeq" id="WP_096497270.1">
    <property type="nucleotide sequence ID" value="NZ_CP023445.1"/>
</dbReference>
<protein>
    <recommendedName>
        <fullName evidence="7">ABC3 transporter permease C-terminal domain-containing protein</fullName>
    </recommendedName>
</protein>
<feature type="domain" description="ABC3 transporter permease C-terminal" evidence="7">
    <location>
        <begin position="199"/>
        <end position="305"/>
    </location>
</feature>
<proteinExistence type="predicted"/>
<feature type="transmembrane region" description="Helical" evidence="6">
    <location>
        <begin position="363"/>
        <end position="383"/>
    </location>
</feature>
<keyword evidence="9" id="KW-1185">Reference proteome</keyword>
<comment type="subcellular location">
    <subcellularLocation>
        <location evidence="1">Cell membrane</location>
        <topology evidence="1">Multi-pass membrane protein</topology>
    </subcellularLocation>
</comment>
<dbReference type="KEGG" id="apre:CNX65_33455"/>
<evidence type="ECO:0000256" key="4">
    <source>
        <dbReference type="ARBA" id="ARBA00022989"/>
    </source>
</evidence>
<feature type="transmembrane region" description="Helical" evidence="6">
    <location>
        <begin position="244"/>
        <end position="266"/>
    </location>
</feature>
<sequence>MTPRAHWAADLVLGVRLAVGGGRTAWARLALSAVGVGLGAVVLLLGASIGPAREAKSERVGAALPRPAPVAQDAALRARSVVVSWQGRLITGLELAAASPDAQAPPGVGRVPDAGEIVVSPALFDLLGADEGVRARFPERVIGVIADEGLARPGSLSFYAGLAAHHLDGAEAVAGFGVERPPPTWEPFYRLLVLAGLVAVLLPLGTFVLVSTRLGATGRDRRLSSIRLVGASRAQVRRIAAGEAVVSGLLGLLVGVALFFAARPLVRFAEVEDVGFFPTDVLPAPLPSLVIALGVPLVAVGAAVLGVGAGTTGPLGLGERAEAPPRGVAWRLGLVGAGALVLVVLSVAVTFTEVVDSPPLAGAAGVGVALVLAGAGALLPWLVHRVARRVRPDGVAGMLAVRALRFDRSTPRVLAGVVVVLGGGLTLQVLLGVAADHIAARSSLGAEPGRWVLGLAPGTPVRELAESVSLIGGARRISEVRVARTDGVLVTGTDCAEIADRLGVSDCAPGRAYLVDGTPPPAGSEVLLRVFGGEPVTWRVPEHRVVAGSGAYRGLVVADDPALLALGPQQLVVRGDPDEAFGERLQAVTERVDRASALLTGYEAGRVELFTTLRGAVLGGSVLLTLLAVVGLGVVAVDRVWERRAPVAVLAASGVPRGTLVRAALWQAAVPAALGLAVAVPLGLVTAWLVVPADRFRVDWAALVTAFGAAGAVALAVGACALPALRSAITTEGLRAE</sequence>
<feature type="transmembrane region" description="Helical" evidence="6">
    <location>
        <begin position="413"/>
        <end position="435"/>
    </location>
</feature>
<reference evidence="8" key="1">
    <citation type="submission" date="2017-09" db="EMBL/GenBank/DDBJ databases">
        <title>Complete Genome Sequence of ansamitocin-producing Bacterium Actinosynnema pretiosum X47.</title>
        <authorList>
            <person name="Cao G."/>
            <person name="Zong G."/>
            <person name="Zhong C."/>
            <person name="Fu J."/>
        </authorList>
    </citation>
    <scope>NUCLEOTIDE SEQUENCE [LARGE SCALE GENOMIC DNA]</scope>
    <source>
        <strain evidence="8">X47</strain>
    </source>
</reference>
<dbReference type="GO" id="GO:0005886">
    <property type="term" value="C:plasma membrane"/>
    <property type="evidence" value="ECO:0007669"/>
    <property type="project" value="UniProtKB-SubCell"/>
</dbReference>
<evidence type="ECO:0000256" key="5">
    <source>
        <dbReference type="ARBA" id="ARBA00023136"/>
    </source>
</evidence>
<evidence type="ECO:0000313" key="9">
    <source>
        <dbReference type="Proteomes" id="UP000218505"/>
    </source>
</evidence>
<feature type="transmembrane region" description="Helical" evidence="6">
    <location>
        <begin position="700"/>
        <end position="725"/>
    </location>
</feature>
<evidence type="ECO:0000256" key="2">
    <source>
        <dbReference type="ARBA" id="ARBA00022475"/>
    </source>
</evidence>
<evidence type="ECO:0000259" key="7">
    <source>
        <dbReference type="Pfam" id="PF02687"/>
    </source>
</evidence>
<feature type="transmembrane region" description="Helical" evidence="6">
    <location>
        <begin position="188"/>
        <end position="212"/>
    </location>
</feature>
<evidence type="ECO:0000256" key="6">
    <source>
        <dbReference type="SAM" id="Phobius"/>
    </source>
</evidence>
<dbReference type="InterPro" id="IPR003838">
    <property type="entry name" value="ABC3_permease_C"/>
</dbReference>
<feature type="transmembrane region" description="Helical" evidence="6">
    <location>
        <begin position="328"/>
        <end position="351"/>
    </location>
</feature>
<feature type="transmembrane region" description="Helical" evidence="6">
    <location>
        <begin position="26"/>
        <end position="49"/>
    </location>
</feature>
<dbReference type="EMBL" id="CP023445">
    <property type="protein sequence ID" value="ATE57613.1"/>
    <property type="molecule type" value="Genomic_DNA"/>
</dbReference>
<keyword evidence="3 6" id="KW-0812">Transmembrane</keyword>
<keyword evidence="5 6" id="KW-0472">Membrane</keyword>
<dbReference type="AlphaFoldDB" id="A0A290ZF68"/>
<feature type="domain" description="ABC3 transporter permease C-terminal" evidence="7">
    <location>
        <begin position="621"/>
        <end position="726"/>
    </location>
</feature>
<dbReference type="Pfam" id="PF02687">
    <property type="entry name" value="FtsX"/>
    <property type="match status" value="2"/>
</dbReference>
<feature type="transmembrane region" description="Helical" evidence="6">
    <location>
        <begin position="616"/>
        <end position="637"/>
    </location>
</feature>
<feature type="transmembrane region" description="Helical" evidence="6">
    <location>
        <begin position="286"/>
        <end position="307"/>
    </location>
</feature>
<feature type="transmembrane region" description="Helical" evidence="6">
    <location>
        <begin position="664"/>
        <end position="688"/>
    </location>
</feature>
<accession>A0A290ZF68</accession>